<dbReference type="Gene3D" id="3.40.50.620">
    <property type="entry name" value="HUPs"/>
    <property type="match status" value="1"/>
</dbReference>
<dbReference type="OrthoDB" id="9788959at2"/>
<comment type="similarity">
    <text evidence="1">Belongs to the universal stress protein A family.</text>
</comment>
<comment type="caution">
    <text evidence="3">The sequence shown here is derived from an EMBL/GenBank/DDBJ whole genome shotgun (WGS) entry which is preliminary data.</text>
</comment>
<dbReference type="PANTHER" id="PTHR46268:SF6">
    <property type="entry name" value="UNIVERSAL STRESS PROTEIN UP12"/>
    <property type="match status" value="1"/>
</dbReference>
<dbReference type="PANTHER" id="PTHR46268">
    <property type="entry name" value="STRESS RESPONSE PROTEIN NHAX"/>
    <property type="match status" value="1"/>
</dbReference>
<dbReference type="InterPro" id="IPR006015">
    <property type="entry name" value="Universal_stress_UspA"/>
</dbReference>
<organism evidence="3 4">
    <name type="scientific">Chryseobacterium formosense</name>
    <dbReference type="NCBI Taxonomy" id="236814"/>
    <lineage>
        <taxon>Bacteria</taxon>
        <taxon>Pseudomonadati</taxon>
        <taxon>Bacteroidota</taxon>
        <taxon>Flavobacteriia</taxon>
        <taxon>Flavobacteriales</taxon>
        <taxon>Weeksellaceae</taxon>
        <taxon>Chryseobacterium group</taxon>
        <taxon>Chryseobacterium</taxon>
    </lineage>
</organism>
<dbReference type="Proteomes" id="UP000028713">
    <property type="component" value="Unassembled WGS sequence"/>
</dbReference>
<name>A0A085ZAD1_9FLAO</name>
<accession>A0A085ZAD1</accession>
<gene>
    <name evidence="3" type="ORF">IX39_12560</name>
</gene>
<protein>
    <recommendedName>
        <fullName evidence="2">UspA domain-containing protein</fullName>
    </recommendedName>
</protein>
<dbReference type="SUPFAM" id="SSF52402">
    <property type="entry name" value="Adenine nucleotide alpha hydrolases-like"/>
    <property type="match status" value="2"/>
</dbReference>
<dbReference type="InterPro" id="IPR014729">
    <property type="entry name" value="Rossmann-like_a/b/a_fold"/>
</dbReference>
<evidence type="ECO:0000313" key="3">
    <source>
        <dbReference type="EMBL" id="KFF01395.1"/>
    </source>
</evidence>
<sequence length="302" mass="34275">MQNSINTILLTTDFTEKSQNALLMALNIASRHHSRLIVLHNIDNFFVIDKTGKQLLGADVVKDNVQRAENTLRQMEISLKAQYPTLVIETILKNDSLIHGINEVIEDQDVDLVVCATSGKQNFVQVIVGSLSYEILTGSNTSVLLVPESCRKYTFEKILVPVRVLYDLSDKIDLSVTIAEKNKGIINLLGISDQEDVSKIRSAYLEVKRTLEESSQEYRSQFVMTGEKAIQISEHSKDDEADIIILNYRDENSWKSFFLENFFKQIINNTDIPLFFLKNKYEKKQSLSNANVGYDITLPHPG</sequence>
<reference evidence="3 4" key="1">
    <citation type="submission" date="2014-07" db="EMBL/GenBank/DDBJ databases">
        <title>Genome of Chryseobacterium formosense LMG 24722.</title>
        <authorList>
            <person name="Pipes S.E."/>
            <person name="Stropko S.J."/>
            <person name="Newman J.D."/>
        </authorList>
    </citation>
    <scope>NUCLEOTIDE SEQUENCE [LARGE SCALE GENOMIC DNA]</scope>
    <source>
        <strain evidence="3 4">LMG 24722</strain>
    </source>
</reference>
<dbReference type="AlphaFoldDB" id="A0A085ZAD1"/>
<dbReference type="Pfam" id="PF00582">
    <property type="entry name" value="Usp"/>
    <property type="match status" value="1"/>
</dbReference>
<evidence type="ECO:0000313" key="4">
    <source>
        <dbReference type="Proteomes" id="UP000028713"/>
    </source>
</evidence>
<dbReference type="CDD" id="cd00293">
    <property type="entry name" value="USP-like"/>
    <property type="match status" value="1"/>
</dbReference>
<dbReference type="STRING" id="236814.IX39_12560"/>
<keyword evidence="4" id="KW-1185">Reference proteome</keyword>
<dbReference type="PRINTS" id="PR01438">
    <property type="entry name" value="UNVRSLSTRESS"/>
</dbReference>
<feature type="domain" description="UspA" evidence="2">
    <location>
        <begin position="6"/>
        <end position="147"/>
    </location>
</feature>
<evidence type="ECO:0000256" key="1">
    <source>
        <dbReference type="ARBA" id="ARBA00008791"/>
    </source>
</evidence>
<evidence type="ECO:0000259" key="2">
    <source>
        <dbReference type="Pfam" id="PF00582"/>
    </source>
</evidence>
<dbReference type="EMBL" id="JPRP01000001">
    <property type="protein sequence ID" value="KFF01395.1"/>
    <property type="molecule type" value="Genomic_DNA"/>
</dbReference>
<proteinExistence type="inferred from homology"/>
<dbReference type="Gene3D" id="3.40.50.12370">
    <property type="match status" value="1"/>
</dbReference>
<dbReference type="eggNOG" id="COG0589">
    <property type="taxonomic scope" value="Bacteria"/>
</dbReference>
<dbReference type="RefSeq" id="WP_034676747.1">
    <property type="nucleotide sequence ID" value="NZ_FPAP01000001.1"/>
</dbReference>
<dbReference type="InterPro" id="IPR006016">
    <property type="entry name" value="UspA"/>
</dbReference>